<feature type="domain" description="NAD-dependent epimerase/dehydratase" evidence="6">
    <location>
        <begin position="57"/>
        <end position="271"/>
    </location>
</feature>
<reference evidence="7 8" key="1">
    <citation type="submission" date="2024-05" db="EMBL/GenBank/DDBJ databases">
        <authorList>
            <person name="Wallberg A."/>
        </authorList>
    </citation>
    <scope>NUCLEOTIDE SEQUENCE [LARGE SCALE GENOMIC DNA]</scope>
</reference>
<dbReference type="PANTHER" id="PTHR12126">
    <property type="entry name" value="NADH-UBIQUINONE OXIDOREDUCTASE 39 KDA SUBUNIT-RELATED"/>
    <property type="match status" value="1"/>
</dbReference>
<dbReference type="AlphaFoldDB" id="A0AAV2QEQ7"/>
<dbReference type="Proteomes" id="UP001497623">
    <property type="component" value="Unassembled WGS sequence"/>
</dbReference>
<dbReference type="PANTHER" id="PTHR12126:SF11">
    <property type="entry name" value="NADH DEHYDROGENASE [UBIQUINONE] 1 ALPHA SUBCOMPLEX SUBUNIT 9, MITOCHONDRIAL"/>
    <property type="match status" value="1"/>
</dbReference>
<comment type="subunit">
    <text evidence="5">Complex I is composed of 45 different subunits. This a component of the hydrophobic protein fraction. Interacts with BLOC1S1. Interacts with SLC2A4. Interacts with CLOCK. Interacts with RAB5IF.</text>
</comment>
<evidence type="ECO:0000256" key="1">
    <source>
        <dbReference type="ARBA" id="ARBA00038501"/>
    </source>
</evidence>
<dbReference type="CDD" id="cd05271">
    <property type="entry name" value="NDUFA9_like_SDR_a"/>
    <property type="match status" value="1"/>
</dbReference>
<name>A0AAV2QEQ7_MEGNR</name>
<evidence type="ECO:0000256" key="2">
    <source>
        <dbReference type="ARBA" id="ARBA00040720"/>
    </source>
</evidence>
<evidence type="ECO:0000259" key="6">
    <source>
        <dbReference type="Pfam" id="PF01370"/>
    </source>
</evidence>
<evidence type="ECO:0000256" key="5">
    <source>
        <dbReference type="ARBA" id="ARBA00046455"/>
    </source>
</evidence>
<dbReference type="InterPro" id="IPR001509">
    <property type="entry name" value="Epimerase_deHydtase"/>
</dbReference>
<keyword evidence="8" id="KW-1185">Reference proteome</keyword>
<dbReference type="SUPFAM" id="SSF51735">
    <property type="entry name" value="NAD(P)-binding Rossmann-fold domains"/>
    <property type="match status" value="1"/>
</dbReference>
<dbReference type="EMBL" id="CAXKWB010005911">
    <property type="protein sequence ID" value="CAL4080493.1"/>
    <property type="molecule type" value="Genomic_DNA"/>
</dbReference>
<evidence type="ECO:0000313" key="7">
    <source>
        <dbReference type="EMBL" id="CAL4080493.1"/>
    </source>
</evidence>
<evidence type="ECO:0000313" key="8">
    <source>
        <dbReference type="Proteomes" id="UP001497623"/>
    </source>
</evidence>
<evidence type="ECO:0000256" key="3">
    <source>
        <dbReference type="ARBA" id="ARBA00042000"/>
    </source>
</evidence>
<comment type="caution">
    <text evidence="7">The sequence shown here is derived from an EMBL/GenBank/DDBJ whole genome shotgun (WGS) entry which is preliminary data.</text>
</comment>
<comment type="similarity">
    <text evidence="1">Belongs to the complex I NDUFA9 subunit family.</text>
</comment>
<dbReference type="GO" id="GO:0044877">
    <property type="term" value="F:protein-containing complex binding"/>
    <property type="evidence" value="ECO:0007669"/>
    <property type="project" value="TreeGrafter"/>
</dbReference>
<proteinExistence type="inferred from homology"/>
<dbReference type="Gene3D" id="3.40.50.720">
    <property type="entry name" value="NAD(P)-binding Rossmann-like Domain"/>
    <property type="match status" value="1"/>
</dbReference>
<sequence length="396" mass="44246">MALQKKIFSLGFDVAPKVLASSAIQKRNASSDVAALNVASLKKGLGGRSSFSGTVATVFGASGFMGRYVVNRLGKIGSQVIIPYRGDSYDVRHLKLAGDLGQIMFMEYHLEDEESIRRAVKYSNVVINLVGRDWETMNFDFEKVHIEGAHRLAAISKEMGVKKFIHVSALNCDRDHEGYILEGGSKYLKTKGEGEKAVRAAFPEATIMRPSETYGQEDRFLRYYAGKWRHQGRVMPLPLGGNGVWKMPVHVPDVAQGIVNAIKNPEAVGQTYEAVGPRKYELNELVEWFHRVMRKEGEAGILTYDMKWDPIIKLKARITELGPSWPVGTLTRDKIEREAVSDVLSGLPTLEDLGVNLTKMEDQVPWELRPFRANSDYQEDVGEFEVASPPKYLAAH</sequence>
<dbReference type="InterPro" id="IPR051207">
    <property type="entry name" value="ComplexI_NDUFA9_subunit"/>
</dbReference>
<protein>
    <recommendedName>
        <fullName evidence="2">NADH dehydrogenase [ubiquinone] 1 alpha subcomplex subunit 9, mitochondrial</fullName>
    </recommendedName>
    <alternativeName>
        <fullName evidence="4">Complex I-39kD</fullName>
    </alternativeName>
    <alternativeName>
        <fullName evidence="3">NADH-ubiquinone oxidoreductase 39 kDa subunit</fullName>
    </alternativeName>
</protein>
<dbReference type="GO" id="GO:0005739">
    <property type="term" value="C:mitochondrion"/>
    <property type="evidence" value="ECO:0007669"/>
    <property type="project" value="TreeGrafter"/>
</dbReference>
<evidence type="ECO:0000256" key="4">
    <source>
        <dbReference type="ARBA" id="ARBA00043145"/>
    </source>
</evidence>
<gene>
    <name evidence="7" type="ORF">MNOR_LOCUS11296</name>
</gene>
<accession>A0AAV2QEQ7</accession>
<organism evidence="7 8">
    <name type="scientific">Meganyctiphanes norvegica</name>
    <name type="common">Northern krill</name>
    <name type="synonym">Thysanopoda norvegica</name>
    <dbReference type="NCBI Taxonomy" id="48144"/>
    <lineage>
        <taxon>Eukaryota</taxon>
        <taxon>Metazoa</taxon>
        <taxon>Ecdysozoa</taxon>
        <taxon>Arthropoda</taxon>
        <taxon>Crustacea</taxon>
        <taxon>Multicrustacea</taxon>
        <taxon>Malacostraca</taxon>
        <taxon>Eumalacostraca</taxon>
        <taxon>Eucarida</taxon>
        <taxon>Euphausiacea</taxon>
        <taxon>Euphausiidae</taxon>
        <taxon>Meganyctiphanes</taxon>
    </lineage>
</organism>
<dbReference type="Pfam" id="PF01370">
    <property type="entry name" value="Epimerase"/>
    <property type="match status" value="1"/>
</dbReference>
<dbReference type="InterPro" id="IPR036291">
    <property type="entry name" value="NAD(P)-bd_dom_sf"/>
</dbReference>